<reference evidence="3" key="1">
    <citation type="submission" date="2021-01" db="EMBL/GenBank/DDBJ databases">
        <authorList>
            <person name="Corre E."/>
            <person name="Pelletier E."/>
            <person name="Niang G."/>
            <person name="Scheremetjew M."/>
            <person name="Finn R."/>
            <person name="Kale V."/>
            <person name="Holt S."/>
            <person name="Cochrane G."/>
            <person name="Meng A."/>
            <person name="Brown T."/>
            <person name="Cohen L."/>
        </authorList>
    </citation>
    <scope>NUCLEOTIDE SEQUENCE</scope>
    <source>
        <strain evidence="3">Fehren 1</strain>
    </source>
</reference>
<keyword evidence="2" id="KW-1133">Transmembrane helix</keyword>
<dbReference type="EMBL" id="HBIE01001191">
    <property type="protein sequence ID" value="CAE0305488.1"/>
    <property type="molecule type" value="Transcribed_RNA"/>
</dbReference>
<name>A0A7S3MJK6_9SPIT</name>
<feature type="transmembrane region" description="Helical" evidence="2">
    <location>
        <begin position="146"/>
        <end position="164"/>
    </location>
</feature>
<evidence type="ECO:0000256" key="1">
    <source>
        <dbReference type="SAM" id="MobiDB-lite"/>
    </source>
</evidence>
<dbReference type="EMBL" id="HBIE01001190">
    <property type="protein sequence ID" value="CAE0305487.1"/>
    <property type="molecule type" value="Transcribed_RNA"/>
</dbReference>
<sequence length="165" mass="18223">MQYNVASGTPTTGKITYRPTVLFDLKPASDYDQTRDQTDSNCKNTSTGYTNTSTEAGDWKQNTSDTTLAANMCTESWTIGESGYSCVKVKGRLTRNMTPSETICDLTFDYFEYTIKIMIGKNGETADKVKFNEKVDFDKLRSTSGAYAYSLTLGAFVSGLLAFAF</sequence>
<evidence type="ECO:0000313" key="4">
    <source>
        <dbReference type="EMBL" id="CAE0305488.1"/>
    </source>
</evidence>
<keyword evidence="2" id="KW-0472">Membrane</keyword>
<keyword evidence="2" id="KW-0812">Transmembrane</keyword>
<dbReference type="AlphaFoldDB" id="A0A7S3MJK6"/>
<evidence type="ECO:0000313" key="3">
    <source>
        <dbReference type="EMBL" id="CAE0305487.1"/>
    </source>
</evidence>
<feature type="region of interest" description="Disordered" evidence="1">
    <location>
        <begin position="31"/>
        <end position="56"/>
    </location>
</feature>
<feature type="compositionally biased region" description="Polar residues" evidence="1">
    <location>
        <begin position="39"/>
        <end position="56"/>
    </location>
</feature>
<gene>
    <name evidence="3" type="ORF">FEHR0123_LOCUS391</name>
    <name evidence="4" type="ORF">FEHR0123_LOCUS392</name>
</gene>
<protein>
    <submittedName>
        <fullName evidence="3">Uncharacterized protein</fullName>
    </submittedName>
</protein>
<accession>A0A7S3MJK6</accession>
<evidence type="ECO:0000256" key="2">
    <source>
        <dbReference type="SAM" id="Phobius"/>
    </source>
</evidence>
<proteinExistence type="predicted"/>
<organism evidence="3">
    <name type="scientific">Favella ehrenbergii</name>
    <dbReference type="NCBI Taxonomy" id="182087"/>
    <lineage>
        <taxon>Eukaryota</taxon>
        <taxon>Sar</taxon>
        <taxon>Alveolata</taxon>
        <taxon>Ciliophora</taxon>
        <taxon>Intramacronucleata</taxon>
        <taxon>Spirotrichea</taxon>
        <taxon>Choreotrichia</taxon>
        <taxon>Tintinnida</taxon>
        <taxon>Xystonellidae</taxon>
        <taxon>Favella</taxon>
    </lineage>
</organism>